<comment type="caution">
    <text evidence="2">The sequence shown here is derived from an EMBL/GenBank/DDBJ whole genome shotgun (WGS) entry which is preliminary data.</text>
</comment>
<evidence type="ECO:0000313" key="3">
    <source>
        <dbReference type="Proteomes" id="UP000033452"/>
    </source>
</evidence>
<evidence type="ECO:0000313" key="2">
    <source>
        <dbReference type="EMBL" id="KJZ02372.1"/>
    </source>
</evidence>
<organism evidence="2 3">
    <name type="scientific">Pseudoalteromonas rubra</name>
    <dbReference type="NCBI Taxonomy" id="43658"/>
    <lineage>
        <taxon>Bacteria</taxon>
        <taxon>Pseudomonadati</taxon>
        <taxon>Pseudomonadota</taxon>
        <taxon>Gammaproteobacteria</taxon>
        <taxon>Alteromonadales</taxon>
        <taxon>Pseudoalteromonadaceae</taxon>
        <taxon>Pseudoalteromonas</taxon>
    </lineage>
</organism>
<reference evidence="2 3" key="1">
    <citation type="journal article" date="2015" name="BMC Genomics">
        <title>Genome mining reveals unlocked bioactive potential of marine Gram-negative bacteria.</title>
        <authorList>
            <person name="Machado H."/>
            <person name="Sonnenschein E.C."/>
            <person name="Melchiorsen J."/>
            <person name="Gram L."/>
        </authorList>
    </citation>
    <scope>NUCLEOTIDE SEQUENCE [LARGE SCALE GENOMIC DNA]</scope>
    <source>
        <strain evidence="2 3">S2471</strain>
    </source>
</reference>
<keyword evidence="3" id="KW-1185">Reference proteome</keyword>
<dbReference type="EMBL" id="JXYA01000159">
    <property type="protein sequence ID" value="KJZ02372.1"/>
    <property type="molecule type" value="Genomic_DNA"/>
</dbReference>
<name>A0A0F4Q724_9GAMM</name>
<feature type="non-terminal residue" evidence="2">
    <location>
        <position position="96"/>
    </location>
</feature>
<dbReference type="RefSeq" id="WP_046007504.1">
    <property type="nucleotide sequence ID" value="NZ_JXYA01000159.1"/>
</dbReference>
<accession>A0A0F4Q724</accession>
<evidence type="ECO:0000256" key="1">
    <source>
        <dbReference type="SAM" id="MobiDB-lite"/>
    </source>
</evidence>
<gene>
    <name evidence="2" type="ORF">TW77_24040</name>
</gene>
<sequence length="96" mass="10296">SADEETLLEDDLTDDALAEEDFPAFEEEDALAALDDEPHAAEAETGEAPEQAASAEEETLLEDDLTDDALAEEDFPAFEEEDALAALDDEPQAAEP</sequence>
<feature type="region of interest" description="Disordered" evidence="1">
    <location>
        <begin position="36"/>
        <end position="59"/>
    </location>
</feature>
<dbReference type="AlphaFoldDB" id="A0A0F4Q724"/>
<proteinExistence type="predicted"/>
<protein>
    <submittedName>
        <fullName evidence="2">Uncharacterized protein</fullName>
    </submittedName>
</protein>
<dbReference type="Proteomes" id="UP000033452">
    <property type="component" value="Unassembled WGS sequence"/>
</dbReference>
<feature type="non-terminal residue" evidence="2">
    <location>
        <position position="1"/>
    </location>
</feature>